<evidence type="ECO:0000313" key="2">
    <source>
        <dbReference type="EMBL" id="SMH67522.1"/>
    </source>
</evidence>
<dbReference type="EMBL" id="LT841305">
    <property type="protein sequence ID" value="SMH67522.1"/>
    <property type="molecule type" value="Genomic_DNA"/>
</dbReference>
<accession>A0A060US72</accession>
<gene>
    <name evidence="2" type="ORF">AFERRI_50724</name>
    <name evidence="1" type="ORF">AFERRI_530056</name>
</gene>
<name>A0A060US72_9PROT</name>
<organism evidence="1">
    <name type="scientific">Acidithiobacillus ferrivorans</name>
    <dbReference type="NCBI Taxonomy" id="160808"/>
    <lineage>
        <taxon>Bacteria</taxon>
        <taxon>Pseudomonadati</taxon>
        <taxon>Pseudomonadota</taxon>
        <taxon>Acidithiobacillia</taxon>
        <taxon>Acidithiobacillales</taxon>
        <taxon>Acidithiobacillaceae</taxon>
        <taxon>Acidithiobacillus</taxon>
    </lineage>
</organism>
<proteinExistence type="predicted"/>
<protein>
    <submittedName>
        <fullName evidence="1">Uncharacterized protein</fullName>
    </submittedName>
</protein>
<dbReference type="EMBL" id="CCCS020000049">
    <property type="protein sequence ID" value="CDQ11161.1"/>
    <property type="molecule type" value="Genomic_DNA"/>
</dbReference>
<evidence type="ECO:0000313" key="1">
    <source>
        <dbReference type="EMBL" id="CDQ11161.1"/>
    </source>
</evidence>
<reference evidence="1" key="1">
    <citation type="submission" date="2014-03" db="EMBL/GenBank/DDBJ databases">
        <authorList>
            <person name="Genoscope - CEA"/>
        </authorList>
    </citation>
    <scope>NUCLEOTIDE SEQUENCE [LARGE SCALE GENOMIC DNA]</scope>
    <source>
        <strain evidence="1">CF27</strain>
    </source>
</reference>
<sequence>MFYIKYTKGFEHYSGRGEEGVGQWSIVFVSDKKFIANNFTLAAENSLPDNEFLCAFGSGYFGKFNGHNTPS</sequence>
<dbReference type="Proteomes" id="UP000193925">
    <property type="component" value="Chromosome AFERRI"/>
</dbReference>
<reference evidence="1" key="2">
    <citation type="submission" date="2014-07" db="EMBL/GenBank/DDBJ databases">
        <title>Initial genome analysis of the psychrotolerant acidophile Acidithiobacillus ferrivorans CF27: insights into iron and sulfur oxidation pathways and into biofilm formation.</title>
        <authorList>
            <person name="Talla E."/>
            <person name="Hedrich S."/>
            <person name="Mangenot S."/>
            <person name="Ji B."/>
            <person name="Johnson D.B."/>
            <person name="Barbe V."/>
            <person name="Bonnefoy V."/>
        </authorList>
    </citation>
    <scope>NUCLEOTIDE SEQUENCE [LARGE SCALE GENOMIC DNA]</scope>
    <source>
        <strain evidence="1">CF27</strain>
    </source>
</reference>
<keyword evidence="3" id="KW-1185">Reference proteome</keyword>
<reference evidence="2 3" key="3">
    <citation type="submission" date="2017-03" db="EMBL/GenBank/DDBJ databases">
        <authorList>
            <person name="Regsiter A."/>
            <person name="William W."/>
        </authorList>
    </citation>
    <scope>NUCLEOTIDE SEQUENCE [LARGE SCALE GENOMIC DNA]</scope>
    <source>
        <strain evidence="2">PRJEB5721</strain>
    </source>
</reference>
<dbReference type="AlphaFoldDB" id="A0A060US72"/>
<evidence type="ECO:0000313" key="3">
    <source>
        <dbReference type="Proteomes" id="UP000193925"/>
    </source>
</evidence>